<organism evidence="2 3">
    <name type="scientific">Nocardia puris</name>
    <dbReference type="NCBI Taxonomy" id="208602"/>
    <lineage>
        <taxon>Bacteria</taxon>
        <taxon>Bacillati</taxon>
        <taxon>Actinomycetota</taxon>
        <taxon>Actinomycetes</taxon>
        <taxon>Mycobacteriales</taxon>
        <taxon>Nocardiaceae</taxon>
        <taxon>Nocardia</taxon>
    </lineage>
</organism>
<keyword evidence="3" id="KW-1185">Reference proteome</keyword>
<protein>
    <submittedName>
        <fullName evidence="2">Uncharacterized protein</fullName>
    </submittedName>
</protein>
<dbReference type="Proteomes" id="UP000252586">
    <property type="component" value="Unassembled WGS sequence"/>
</dbReference>
<evidence type="ECO:0000313" key="2">
    <source>
        <dbReference type="EMBL" id="RBO93681.1"/>
    </source>
</evidence>
<dbReference type="AlphaFoldDB" id="A0A366DUB0"/>
<dbReference type="RefSeq" id="WP_067512068.1">
    <property type="nucleotide sequence ID" value="NZ_CP107943.1"/>
</dbReference>
<keyword evidence="1" id="KW-0812">Transmembrane</keyword>
<evidence type="ECO:0000313" key="3">
    <source>
        <dbReference type="Proteomes" id="UP000252586"/>
    </source>
</evidence>
<reference evidence="2 3" key="1">
    <citation type="submission" date="2018-06" db="EMBL/GenBank/DDBJ databases">
        <title>Genomic Encyclopedia of Type Strains, Phase IV (KMG-IV): sequencing the most valuable type-strain genomes for metagenomic binning, comparative biology and taxonomic classification.</title>
        <authorList>
            <person name="Goeker M."/>
        </authorList>
    </citation>
    <scope>NUCLEOTIDE SEQUENCE [LARGE SCALE GENOMIC DNA]</scope>
    <source>
        <strain evidence="2 3">DSM 44599</strain>
    </source>
</reference>
<proteinExistence type="predicted"/>
<keyword evidence="1" id="KW-0472">Membrane</keyword>
<dbReference type="STRING" id="1210090.GCA_001613185_05168"/>
<feature type="transmembrane region" description="Helical" evidence="1">
    <location>
        <begin position="17"/>
        <end position="38"/>
    </location>
</feature>
<sequence length="59" mass="6225">MAPAVAEERVDVGGLPLLGRLLLVVAVGAWLFTLAALISDRTAFAPDRARSPQPRADGR</sequence>
<comment type="caution">
    <text evidence="2">The sequence shown here is derived from an EMBL/GenBank/DDBJ whole genome shotgun (WGS) entry which is preliminary data.</text>
</comment>
<keyword evidence="1" id="KW-1133">Transmembrane helix</keyword>
<accession>A0A366DUB0</accession>
<dbReference type="EMBL" id="QNRE01000002">
    <property type="protein sequence ID" value="RBO93681.1"/>
    <property type="molecule type" value="Genomic_DNA"/>
</dbReference>
<gene>
    <name evidence="2" type="ORF">DFR74_10298</name>
</gene>
<evidence type="ECO:0000256" key="1">
    <source>
        <dbReference type="SAM" id="Phobius"/>
    </source>
</evidence>
<name>A0A366DUB0_9NOCA</name>